<dbReference type="Proteomes" id="UP000693970">
    <property type="component" value="Unassembled WGS sequence"/>
</dbReference>
<protein>
    <submittedName>
        <fullName evidence="2">Uncharacterized protein</fullName>
    </submittedName>
</protein>
<gene>
    <name evidence="2" type="ORF">IV203_006455</name>
</gene>
<name>A0A9K3KBE3_9STRA</name>
<feature type="region of interest" description="Disordered" evidence="1">
    <location>
        <begin position="1"/>
        <end position="131"/>
    </location>
</feature>
<dbReference type="EMBL" id="JAGRRH010000028">
    <property type="protein sequence ID" value="KAG7340051.1"/>
    <property type="molecule type" value="Genomic_DNA"/>
</dbReference>
<evidence type="ECO:0000313" key="2">
    <source>
        <dbReference type="EMBL" id="KAG7340051.1"/>
    </source>
</evidence>
<proteinExistence type="predicted"/>
<feature type="compositionally biased region" description="Polar residues" evidence="1">
    <location>
        <begin position="41"/>
        <end position="66"/>
    </location>
</feature>
<accession>A0A9K3KBE3</accession>
<reference evidence="2" key="2">
    <citation type="submission" date="2021-04" db="EMBL/GenBank/DDBJ databases">
        <authorList>
            <person name="Podell S."/>
        </authorList>
    </citation>
    <scope>NUCLEOTIDE SEQUENCE</scope>
    <source>
        <strain evidence="2">Hildebrandi</strain>
    </source>
</reference>
<feature type="compositionally biased region" description="Basic and acidic residues" evidence="1">
    <location>
        <begin position="82"/>
        <end position="100"/>
    </location>
</feature>
<dbReference type="AlphaFoldDB" id="A0A9K3KBE3"/>
<reference evidence="2" key="1">
    <citation type="journal article" date="2021" name="Sci. Rep.">
        <title>Diploid genomic architecture of Nitzschia inconspicua, an elite biomass production diatom.</title>
        <authorList>
            <person name="Oliver A."/>
            <person name="Podell S."/>
            <person name="Pinowska A."/>
            <person name="Traller J.C."/>
            <person name="Smith S.R."/>
            <person name="McClure R."/>
            <person name="Beliaev A."/>
            <person name="Bohutskyi P."/>
            <person name="Hill E.A."/>
            <person name="Rabines A."/>
            <person name="Zheng H."/>
            <person name="Allen L.Z."/>
            <person name="Kuo A."/>
            <person name="Grigoriev I.V."/>
            <person name="Allen A.E."/>
            <person name="Hazlebeck D."/>
            <person name="Allen E.E."/>
        </authorList>
    </citation>
    <scope>NUCLEOTIDE SEQUENCE</scope>
    <source>
        <strain evidence="2">Hildebrandi</strain>
    </source>
</reference>
<keyword evidence="3" id="KW-1185">Reference proteome</keyword>
<comment type="caution">
    <text evidence="2">The sequence shown here is derived from an EMBL/GenBank/DDBJ whole genome shotgun (WGS) entry which is preliminary data.</text>
</comment>
<sequence>MGNCGSSNAVVVADGNTVPSKRKASTKAFQGTGHRLGSANEVPTTEPVSKQQTPSAQETNVLSYPTSDVLEPPVNTDPTLSDSERQRQREARLAAIEKRLQTKPSKKTKKKPPTSAPLRGPNSEPLMRWQA</sequence>
<evidence type="ECO:0000256" key="1">
    <source>
        <dbReference type="SAM" id="MobiDB-lite"/>
    </source>
</evidence>
<evidence type="ECO:0000313" key="3">
    <source>
        <dbReference type="Proteomes" id="UP000693970"/>
    </source>
</evidence>
<organism evidence="2 3">
    <name type="scientific">Nitzschia inconspicua</name>
    <dbReference type="NCBI Taxonomy" id="303405"/>
    <lineage>
        <taxon>Eukaryota</taxon>
        <taxon>Sar</taxon>
        <taxon>Stramenopiles</taxon>
        <taxon>Ochrophyta</taxon>
        <taxon>Bacillariophyta</taxon>
        <taxon>Bacillariophyceae</taxon>
        <taxon>Bacillariophycidae</taxon>
        <taxon>Bacillariales</taxon>
        <taxon>Bacillariaceae</taxon>
        <taxon>Nitzschia</taxon>
    </lineage>
</organism>